<gene>
    <name evidence="2" type="ORF">FCI23_00065</name>
</gene>
<feature type="region of interest" description="Disordered" evidence="1">
    <location>
        <begin position="1"/>
        <end position="25"/>
    </location>
</feature>
<name>A0A4U0SYN2_9ACTN</name>
<feature type="compositionally biased region" description="Basic and acidic residues" evidence="1">
    <location>
        <begin position="14"/>
        <end position="25"/>
    </location>
</feature>
<dbReference type="AlphaFoldDB" id="A0A4U0SYN2"/>
<dbReference type="Proteomes" id="UP000305778">
    <property type="component" value="Unassembled WGS sequence"/>
</dbReference>
<protein>
    <submittedName>
        <fullName evidence="2">Uncharacterized protein</fullName>
    </submittedName>
</protein>
<proteinExistence type="predicted"/>
<comment type="caution">
    <text evidence="2">The sequence shown here is derived from an EMBL/GenBank/DDBJ whole genome shotgun (WGS) entry which is preliminary data.</text>
</comment>
<evidence type="ECO:0000256" key="1">
    <source>
        <dbReference type="SAM" id="MobiDB-lite"/>
    </source>
</evidence>
<accession>A0A4U0SYN2</accession>
<organism evidence="2 3">
    <name type="scientific">Actinacidiphila oryziradicis</name>
    <dbReference type="NCBI Taxonomy" id="2571141"/>
    <lineage>
        <taxon>Bacteria</taxon>
        <taxon>Bacillati</taxon>
        <taxon>Actinomycetota</taxon>
        <taxon>Actinomycetes</taxon>
        <taxon>Kitasatosporales</taxon>
        <taxon>Streptomycetaceae</taxon>
        <taxon>Actinacidiphila</taxon>
    </lineage>
</organism>
<dbReference type="RefSeq" id="WP_136721330.1">
    <property type="nucleotide sequence ID" value="NZ_SUMC01000001.1"/>
</dbReference>
<feature type="region of interest" description="Disordered" evidence="1">
    <location>
        <begin position="43"/>
        <end position="69"/>
    </location>
</feature>
<reference evidence="2 3" key="1">
    <citation type="submission" date="2019-04" db="EMBL/GenBank/DDBJ databases">
        <title>Streptomyces oryziradicis sp. nov., a novel actinomycete isolated from rhizosphere soil of rice (Oryza sativa L.).</title>
        <authorList>
            <person name="Li C."/>
        </authorList>
    </citation>
    <scope>NUCLEOTIDE SEQUENCE [LARGE SCALE GENOMIC DNA]</scope>
    <source>
        <strain evidence="2 3">NEAU-C40</strain>
    </source>
</reference>
<dbReference type="OrthoDB" id="4246854at2"/>
<evidence type="ECO:0000313" key="2">
    <source>
        <dbReference type="EMBL" id="TKA13177.1"/>
    </source>
</evidence>
<sequence length="69" mass="8052">MGIFAPKYPSGAEPPKKVSRREAKHQAWRTSLAVNLQNTFDELETESRERSEQFWKDYNRANPDNPSSR</sequence>
<evidence type="ECO:0000313" key="3">
    <source>
        <dbReference type="Proteomes" id="UP000305778"/>
    </source>
</evidence>
<keyword evidence="3" id="KW-1185">Reference proteome</keyword>
<dbReference type="EMBL" id="SUMC01000001">
    <property type="protein sequence ID" value="TKA13177.1"/>
    <property type="molecule type" value="Genomic_DNA"/>
</dbReference>
<feature type="compositionally biased region" description="Basic and acidic residues" evidence="1">
    <location>
        <begin position="45"/>
        <end position="59"/>
    </location>
</feature>